<evidence type="ECO:0000313" key="3">
    <source>
        <dbReference type="Proteomes" id="UP000015530"/>
    </source>
</evidence>
<evidence type="ECO:0000313" key="2">
    <source>
        <dbReference type="EMBL" id="EQB48944.1"/>
    </source>
</evidence>
<feature type="compositionally biased region" description="Polar residues" evidence="1">
    <location>
        <begin position="429"/>
        <end position="441"/>
    </location>
</feature>
<dbReference type="Proteomes" id="UP000015530">
    <property type="component" value="Unassembled WGS sequence"/>
</dbReference>
<feature type="region of interest" description="Disordered" evidence="1">
    <location>
        <begin position="400"/>
        <end position="457"/>
    </location>
</feature>
<accession>T0KAD6</accession>
<dbReference type="OrthoDB" id="5413269at2759"/>
<dbReference type="STRING" id="1237896.T0KAD6"/>
<name>T0KAD6_COLGC</name>
<proteinExistence type="predicted"/>
<dbReference type="AlphaFoldDB" id="T0KAD6"/>
<gene>
    <name evidence="2" type="ORF">CGLO_11747</name>
</gene>
<comment type="caution">
    <text evidence="2">The sequence shown here is derived from an EMBL/GenBank/DDBJ whole genome shotgun (WGS) entry which is preliminary data.</text>
</comment>
<sequence length="457" mass="48835">MSTTYTIILQNDHGKAGKYSVFSEPPQTDETGTTNQVYTNAWIEKQVPVHGNVTIKTSSDIYAWTGTVPSTPAPGVVVQSGTSAIANLGIGAANGSSFPMTITDGTPTLGDETRSAKAGAFEITTDTSFTSPNETYLIGMGKVNDLGIVSPVASVLADNNASFTMTPIMKFYIGLSYFQEGEIVDFQKATKNSGVVDFSQGPGLGKFVAVVTHDSNGDFITKYYPNSEVNDLLWAVRDNKLGEFLSDPPTSEDEKLRTLQSMLGKLSELLDTMNLSDTEPAVTNRWIGTVKWPGSVAPAVGIASIVGYLVYKGYKVDYCSTSSSPKGQNTVKFTLTPPGNSGRDSGTVKVDWDNAVASDTQPDGHVNGGVYQVPQELSRSQNSQKRMSLMQIRDALTTGLDDDVNNGHHNGHSSGYENGRSNVHHHGYVQSQKDGSNNSMGNGLAKYSSKGVSVGNY</sequence>
<evidence type="ECO:0000256" key="1">
    <source>
        <dbReference type="SAM" id="MobiDB-lite"/>
    </source>
</evidence>
<protein>
    <submittedName>
        <fullName evidence="2">Uncharacterized protein</fullName>
    </submittedName>
</protein>
<dbReference type="OMA" id="VITHDNT"/>
<reference evidence="3" key="1">
    <citation type="journal article" date="2013" name="Mol. Plant Microbe Interact.">
        <title>Global aspects of pacC regulation of pathogenicity genes in Colletotrichum gloeosporioides as revealed by transcriptome analysis.</title>
        <authorList>
            <person name="Alkan N."/>
            <person name="Meng X."/>
            <person name="Friedlander G."/>
            <person name="Reuveni E."/>
            <person name="Sukno S."/>
            <person name="Sherman A."/>
            <person name="Thon M."/>
            <person name="Fluhr R."/>
            <person name="Prusky D."/>
        </authorList>
    </citation>
    <scope>NUCLEOTIDE SEQUENCE [LARGE SCALE GENOMIC DNA]</scope>
    <source>
        <strain evidence="3">Cg-14</strain>
    </source>
</reference>
<dbReference type="EMBL" id="AMYD01002466">
    <property type="protein sequence ID" value="EQB48944.1"/>
    <property type="molecule type" value="Genomic_DNA"/>
</dbReference>
<dbReference type="HOGENOM" id="CLU_633267_0_0_1"/>
<feature type="compositionally biased region" description="Polar residues" evidence="1">
    <location>
        <begin position="412"/>
        <end position="421"/>
    </location>
</feature>
<organism evidence="2 3">
    <name type="scientific">Colletotrichum gloeosporioides (strain Cg-14)</name>
    <name type="common">Anthracnose fungus</name>
    <name type="synonym">Glomerella cingulata</name>
    <dbReference type="NCBI Taxonomy" id="1237896"/>
    <lineage>
        <taxon>Eukaryota</taxon>
        <taxon>Fungi</taxon>
        <taxon>Dikarya</taxon>
        <taxon>Ascomycota</taxon>
        <taxon>Pezizomycotina</taxon>
        <taxon>Sordariomycetes</taxon>
        <taxon>Hypocreomycetidae</taxon>
        <taxon>Glomerellales</taxon>
        <taxon>Glomerellaceae</taxon>
        <taxon>Colletotrichum</taxon>
        <taxon>Colletotrichum gloeosporioides species complex</taxon>
    </lineage>
</organism>